<gene>
    <name evidence="2" type="ORF">GH885_05750</name>
</gene>
<accession>A0A6N7QYT0</accession>
<keyword evidence="1" id="KW-0732">Signal</keyword>
<sequence>MKKIIGLTILVSVLLLSACGSEKEAKSESKKIVAHEVENNKVVNEKEWKDVTELEEGKIYDMETNVKDYIEEANRIFHEAPDQDSKLIQAGYDEAYYYYLEAMALDRGLDVVQVEGVSLEKDFDNLQKLVGIIEEGHHKRTEHIDPEKYGANKREAVKDWEEPSKRMNQAIEYTKQLLNDIDVAINKDGEGETFGLAYQTDGQKTEELEEFIESGE</sequence>
<dbReference type="Proteomes" id="UP000435187">
    <property type="component" value="Unassembled WGS sequence"/>
</dbReference>
<comment type="caution">
    <text evidence="2">The sequence shown here is derived from an EMBL/GenBank/DDBJ whole genome shotgun (WGS) entry which is preliminary data.</text>
</comment>
<evidence type="ECO:0000256" key="1">
    <source>
        <dbReference type="SAM" id="SignalP"/>
    </source>
</evidence>
<name>A0A6N7QYT0_9BACI</name>
<feature type="chain" id="PRO_5038883109" description="Lipoprotein" evidence="1">
    <location>
        <begin position="19"/>
        <end position="216"/>
    </location>
</feature>
<keyword evidence="3" id="KW-1185">Reference proteome</keyword>
<reference evidence="2 3" key="1">
    <citation type="submission" date="2019-10" db="EMBL/GenBank/DDBJ databases">
        <title>Gracilibacillus salitolerans sp. nov., a moderate halophile isolated from a saline soil in northwest China.</title>
        <authorList>
            <person name="Gan L."/>
        </authorList>
    </citation>
    <scope>NUCLEOTIDE SEQUENCE [LARGE SCALE GENOMIC DNA]</scope>
    <source>
        <strain evidence="2 3">TP2-8</strain>
    </source>
</reference>
<organism evidence="2 3">
    <name type="scientific">Gracilibacillus thailandensis</name>
    <dbReference type="NCBI Taxonomy" id="563735"/>
    <lineage>
        <taxon>Bacteria</taxon>
        <taxon>Bacillati</taxon>
        <taxon>Bacillota</taxon>
        <taxon>Bacilli</taxon>
        <taxon>Bacillales</taxon>
        <taxon>Bacillaceae</taxon>
        <taxon>Gracilibacillus</taxon>
    </lineage>
</organism>
<evidence type="ECO:0000313" key="3">
    <source>
        <dbReference type="Proteomes" id="UP000435187"/>
    </source>
</evidence>
<dbReference type="RefSeq" id="WP_153834621.1">
    <property type="nucleotide sequence ID" value="NZ_JBHUMW010000003.1"/>
</dbReference>
<dbReference type="AlphaFoldDB" id="A0A6N7QYT0"/>
<proteinExistence type="predicted"/>
<dbReference type="EMBL" id="WJEE01000008">
    <property type="protein sequence ID" value="MRI65850.1"/>
    <property type="molecule type" value="Genomic_DNA"/>
</dbReference>
<protein>
    <recommendedName>
        <fullName evidence="4">Lipoprotein</fullName>
    </recommendedName>
</protein>
<feature type="signal peptide" evidence="1">
    <location>
        <begin position="1"/>
        <end position="18"/>
    </location>
</feature>
<dbReference type="PROSITE" id="PS51257">
    <property type="entry name" value="PROKAR_LIPOPROTEIN"/>
    <property type="match status" value="1"/>
</dbReference>
<evidence type="ECO:0008006" key="4">
    <source>
        <dbReference type="Google" id="ProtNLM"/>
    </source>
</evidence>
<evidence type="ECO:0000313" key="2">
    <source>
        <dbReference type="EMBL" id="MRI65850.1"/>
    </source>
</evidence>